<evidence type="ECO:0000313" key="10">
    <source>
        <dbReference type="EMBL" id="MBP1856190.1"/>
    </source>
</evidence>
<evidence type="ECO:0000256" key="7">
    <source>
        <dbReference type="ARBA" id="ARBA00023136"/>
    </source>
</evidence>
<dbReference type="InterPro" id="IPR006068">
    <property type="entry name" value="ATPase_P-typ_cation-transptr_C"/>
</dbReference>
<evidence type="ECO:0000256" key="5">
    <source>
        <dbReference type="ARBA" id="ARBA00022967"/>
    </source>
</evidence>
<keyword evidence="2 8" id="KW-0812">Transmembrane</keyword>
<comment type="subcellular location">
    <subcellularLocation>
        <location evidence="1">Membrane</location>
        <topology evidence="1">Multi-pass membrane protein</topology>
    </subcellularLocation>
</comment>
<dbReference type="InterPro" id="IPR059000">
    <property type="entry name" value="ATPase_P-type_domA"/>
</dbReference>
<feature type="transmembrane region" description="Helical" evidence="8">
    <location>
        <begin position="279"/>
        <end position="303"/>
    </location>
</feature>
<evidence type="ECO:0000256" key="6">
    <source>
        <dbReference type="ARBA" id="ARBA00022989"/>
    </source>
</evidence>
<protein>
    <submittedName>
        <fullName evidence="10">Ca2+-transporting ATPase</fullName>
    </submittedName>
</protein>
<proteinExistence type="predicted"/>
<dbReference type="InterPro" id="IPR004014">
    <property type="entry name" value="ATPase_P-typ_cation-transptr_N"/>
</dbReference>
<feature type="transmembrane region" description="Helical" evidence="8">
    <location>
        <begin position="79"/>
        <end position="96"/>
    </location>
</feature>
<dbReference type="PANTHER" id="PTHR42861">
    <property type="entry name" value="CALCIUM-TRANSPORTING ATPASE"/>
    <property type="match status" value="1"/>
</dbReference>
<dbReference type="PROSITE" id="PS00154">
    <property type="entry name" value="ATPASE_E1_E2"/>
    <property type="match status" value="1"/>
</dbReference>
<dbReference type="Gene3D" id="1.20.1110.10">
    <property type="entry name" value="Calcium-transporting ATPase, transmembrane domain"/>
    <property type="match status" value="1"/>
</dbReference>
<evidence type="ECO:0000256" key="8">
    <source>
        <dbReference type="SAM" id="Phobius"/>
    </source>
</evidence>
<dbReference type="SUPFAM" id="SSF81660">
    <property type="entry name" value="Metal cation-transporting ATPase, ATP-binding domain N"/>
    <property type="match status" value="1"/>
</dbReference>
<evidence type="ECO:0000256" key="4">
    <source>
        <dbReference type="ARBA" id="ARBA00022840"/>
    </source>
</evidence>
<feature type="transmembrane region" description="Helical" evidence="8">
    <location>
        <begin position="242"/>
        <end position="259"/>
    </location>
</feature>
<evidence type="ECO:0000313" key="11">
    <source>
        <dbReference type="Proteomes" id="UP000767291"/>
    </source>
</evidence>
<gene>
    <name evidence="10" type="ORF">J2Z43_002638</name>
</gene>
<feature type="transmembrane region" description="Helical" evidence="8">
    <location>
        <begin position="848"/>
        <end position="869"/>
    </location>
</feature>
<dbReference type="Pfam" id="PF00690">
    <property type="entry name" value="Cation_ATPase_N"/>
    <property type="match status" value="1"/>
</dbReference>
<dbReference type="InterPro" id="IPR023299">
    <property type="entry name" value="ATPase_P-typ_cyto_dom_N"/>
</dbReference>
<feature type="transmembrane region" description="Helical" evidence="8">
    <location>
        <begin position="680"/>
        <end position="702"/>
    </location>
</feature>
<dbReference type="PRINTS" id="PR00119">
    <property type="entry name" value="CATATPASE"/>
</dbReference>
<dbReference type="PRINTS" id="PR00120">
    <property type="entry name" value="HATPASE"/>
</dbReference>
<dbReference type="Gene3D" id="2.70.150.10">
    <property type="entry name" value="Calcium-transporting ATPase, cytoplasmic transduction domain A"/>
    <property type="match status" value="1"/>
</dbReference>
<feature type="domain" description="Cation-transporting P-type ATPase N-terminal" evidence="9">
    <location>
        <begin position="1"/>
        <end position="74"/>
    </location>
</feature>
<dbReference type="SMART" id="SM00831">
    <property type="entry name" value="Cation_ATPase_N"/>
    <property type="match status" value="1"/>
</dbReference>
<keyword evidence="4" id="KW-0067">ATP-binding</keyword>
<dbReference type="Pfam" id="PF08282">
    <property type="entry name" value="Hydrolase_3"/>
    <property type="match status" value="1"/>
</dbReference>
<dbReference type="Gene3D" id="3.40.50.1000">
    <property type="entry name" value="HAD superfamily/HAD-like"/>
    <property type="match status" value="1"/>
</dbReference>
<organism evidence="10 11">
    <name type="scientific">Metaclostridioides mangenotii</name>
    <dbReference type="NCBI Taxonomy" id="1540"/>
    <lineage>
        <taxon>Bacteria</taxon>
        <taxon>Bacillati</taxon>
        <taxon>Bacillota</taxon>
        <taxon>Clostridia</taxon>
        <taxon>Peptostreptococcales</taxon>
        <taxon>Peptostreptococcaceae</taxon>
        <taxon>Metaclostridioides</taxon>
    </lineage>
</organism>
<dbReference type="SUPFAM" id="SSF56784">
    <property type="entry name" value="HAD-like"/>
    <property type="match status" value="1"/>
</dbReference>
<accession>A0ABS4EE26</accession>
<dbReference type="RefSeq" id="WP_209457529.1">
    <property type="nucleotide sequence ID" value="NZ_BAAACS010000017.1"/>
</dbReference>
<feature type="transmembrane region" description="Helical" evidence="8">
    <location>
        <begin position="57"/>
        <end position="73"/>
    </location>
</feature>
<keyword evidence="6 8" id="KW-1133">Transmembrane helix</keyword>
<sequence length="888" mass="96383">MSYKNDYEEVIKSLGSSLDGLSKKEASERLEKNGPNELKETDKVPTYKLFLESFKDPLVVILIIAGVVQMILGERIESLIIFAVIVLNSILGVVQTKKAESSLDSLKVLSAPNAKVIRDGEKNTLPARDLVVGDIVFLEAGDYIPADGRIINSQSLKVEEGMLTGESEAVLKNTNKIDEDVALGDQINMVFSGSMVVYGRGSFVVTKTAMETEMGKIASMIESAEKKATPLQKKIDEFSKKLGIGIVILALLIFGIQVARGYMTGGEGEMFGIVVESFMFAIALAVAAIPEALSSIVTIVLAVGTNNMAKNHAIIRKLPAVETLGSTSVICTDKTGTLTQNKMTVVDGYLYGAEDFEVNNKNIKNSYHAKLLALVSALCNDSQITNTGKEIGDPTEVALINYSNKNDLDYDKLRNKYTRLDEIPFDSDRKLMSTVNSIYGDAILLTKGAPDIVFNRCKYVLNNGDTVELTEDILSEYKKKNEDFSNRALRVLAFAIKDVPDTGFEPKISDENEMTLVGLLAMIDPPREEVIDAIRNAKSAGIKTVMITGDHKTTARAIAKEIGIIKEGDIALTGKELDELTDSELDTDLDRISVYARVSPENKIRIVKAWQKKNKITAMTGDGVNDSPALKQADIGIGMGSGTDVAKDASAMILVDDNFASIVKAVEVGRTVYSNIKKSITYLFAGNLGAIIAILFAVFAGWSNPFTALQLLFINLVNDSLPAIALGFEIAEKNVMKKKPRDPDEGILAGGTLQIVLFRGIVIGIATIIAQRIGMIVSPEMGVAMAFSTLILSRIIQTLPARSNEQTSFGVGFFSNKYVLGAMVICFVLYGVTLVPVLRGIFSIPMGFGFRELSMCFGLALSASVVMELKKIIFSKRRVSVESIDSEI</sequence>
<feature type="transmembrane region" description="Helical" evidence="8">
    <location>
        <begin position="748"/>
        <end position="770"/>
    </location>
</feature>
<evidence type="ECO:0000256" key="1">
    <source>
        <dbReference type="ARBA" id="ARBA00004141"/>
    </source>
</evidence>
<dbReference type="Pfam" id="PF13246">
    <property type="entry name" value="Cation_ATPase"/>
    <property type="match status" value="1"/>
</dbReference>
<dbReference type="Pfam" id="PF00122">
    <property type="entry name" value="E1-E2_ATPase"/>
    <property type="match status" value="1"/>
</dbReference>
<dbReference type="InterPro" id="IPR018303">
    <property type="entry name" value="ATPase_P-typ_P_site"/>
</dbReference>
<name>A0ABS4EE26_9FIRM</name>
<dbReference type="InterPro" id="IPR023214">
    <property type="entry name" value="HAD_sf"/>
</dbReference>
<dbReference type="CDD" id="cd02089">
    <property type="entry name" value="P-type_ATPase_Ca_prok"/>
    <property type="match status" value="1"/>
</dbReference>
<keyword evidence="5" id="KW-1278">Translocase</keyword>
<dbReference type="SUPFAM" id="SSF81653">
    <property type="entry name" value="Calcium ATPase, transduction domain A"/>
    <property type="match status" value="1"/>
</dbReference>
<keyword evidence="3" id="KW-0547">Nucleotide-binding</keyword>
<dbReference type="InterPro" id="IPR036412">
    <property type="entry name" value="HAD-like_sf"/>
</dbReference>
<dbReference type="Pfam" id="PF00689">
    <property type="entry name" value="Cation_ATPase_C"/>
    <property type="match status" value="1"/>
</dbReference>
<feature type="transmembrane region" description="Helical" evidence="8">
    <location>
        <begin position="818"/>
        <end position="842"/>
    </location>
</feature>
<dbReference type="InterPro" id="IPR044492">
    <property type="entry name" value="P_typ_ATPase_HD_dom"/>
</dbReference>
<dbReference type="SFLD" id="SFLDG00002">
    <property type="entry name" value="C1.7:_P-type_atpase_like"/>
    <property type="match status" value="1"/>
</dbReference>
<dbReference type="InterPro" id="IPR023298">
    <property type="entry name" value="ATPase_P-typ_TM_dom_sf"/>
</dbReference>
<dbReference type="NCBIfam" id="TIGR01494">
    <property type="entry name" value="ATPase_P-type"/>
    <property type="match status" value="3"/>
</dbReference>
<dbReference type="SFLD" id="SFLDF00027">
    <property type="entry name" value="p-type_atpase"/>
    <property type="match status" value="1"/>
</dbReference>
<dbReference type="SUPFAM" id="SSF81665">
    <property type="entry name" value="Calcium ATPase, transmembrane domain M"/>
    <property type="match status" value="1"/>
</dbReference>
<dbReference type="Proteomes" id="UP000767291">
    <property type="component" value="Unassembled WGS sequence"/>
</dbReference>
<dbReference type="SFLD" id="SFLDS00003">
    <property type="entry name" value="Haloacid_Dehalogenase"/>
    <property type="match status" value="1"/>
</dbReference>
<keyword evidence="7 8" id="KW-0472">Membrane</keyword>
<feature type="transmembrane region" description="Helical" evidence="8">
    <location>
        <begin position="776"/>
        <end position="797"/>
    </location>
</feature>
<dbReference type="Gene3D" id="3.40.1110.10">
    <property type="entry name" value="Calcium-transporting ATPase, cytoplasmic domain N"/>
    <property type="match status" value="1"/>
</dbReference>
<reference evidence="10 11" key="1">
    <citation type="submission" date="2021-03" db="EMBL/GenBank/DDBJ databases">
        <title>Genomic Encyclopedia of Type Strains, Phase IV (KMG-IV): sequencing the most valuable type-strain genomes for metagenomic binning, comparative biology and taxonomic classification.</title>
        <authorList>
            <person name="Goeker M."/>
        </authorList>
    </citation>
    <scope>NUCLEOTIDE SEQUENCE [LARGE SCALE GENOMIC DNA]</scope>
    <source>
        <strain evidence="10 11">DSM 1289</strain>
    </source>
</reference>
<keyword evidence="11" id="KW-1185">Reference proteome</keyword>
<evidence type="ECO:0000256" key="3">
    <source>
        <dbReference type="ARBA" id="ARBA00022741"/>
    </source>
</evidence>
<evidence type="ECO:0000256" key="2">
    <source>
        <dbReference type="ARBA" id="ARBA00022692"/>
    </source>
</evidence>
<dbReference type="InterPro" id="IPR008250">
    <property type="entry name" value="ATPase_P-typ_transduc_dom_A_sf"/>
</dbReference>
<comment type="caution">
    <text evidence="10">The sequence shown here is derived from an EMBL/GenBank/DDBJ whole genome shotgun (WGS) entry which is preliminary data.</text>
</comment>
<feature type="transmembrane region" description="Helical" evidence="8">
    <location>
        <begin position="708"/>
        <end position="728"/>
    </location>
</feature>
<dbReference type="InterPro" id="IPR001757">
    <property type="entry name" value="P_typ_ATPase"/>
</dbReference>
<evidence type="ECO:0000259" key="9">
    <source>
        <dbReference type="SMART" id="SM00831"/>
    </source>
</evidence>
<dbReference type="EMBL" id="JAGGJX010000007">
    <property type="protein sequence ID" value="MBP1856190.1"/>
    <property type="molecule type" value="Genomic_DNA"/>
</dbReference>